<feature type="domain" description="Lipid/polyisoprenoid-binding YceI-like" evidence="2">
    <location>
        <begin position="23"/>
        <end position="175"/>
    </location>
</feature>
<reference evidence="3" key="1">
    <citation type="journal article" date="2019" name="PLoS Negl. Trop. Dis.">
        <title>Revisiting the worldwide diversity of Leptospira species in the environment.</title>
        <authorList>
            <person name="Vincent A.T."/>
            <person name="Schiettekatte O."/>
            <person name="Bourhy P."/>
            <person name="Veyrier F.J."/>
            <person name="Picardeau M."/>
        </authorList>
    </citation>
    <scope>NUCLEOTIDE SEQUENCE [LARGE SCALE GENOMIC DNA]</scope>
    <source>
        <strain evidence="3">201702476</strain>
    </source>
</reference>
<dbReference type="SUPFAM" id="SSF101874">
    <property type="entry name" value="YceI-like"/>
    <property type="match status" value="1"/>
</dbReference>
<keyword evidence="4" id="KW-1185">Reference proteome</keyword>
<accession>A0A4R9K0C3</accession>
<dbReference type="EMBL" id="RQGD01000035">
    <property type="protein sequence ID" value="TGL57378.1"/>
    <property type="molecule type" value="Genomic_DNA"/>
</dbReference>
<dbReference type="InterPro" id="IPR036761">
    <property type="entry name" value="TTHA0802/YceI-like_sf"/>
</dbReference>
<evidence type="ECO:0000313" key="4">
    <source>
        <dbReference type="Proteomes" id="UP000297693"/>
    </source>
</evidence>
<comment type="caution">
    <text evidence="3">The sequence shown here is derived from an EMBL/GenBank/DDBJ whole genome shotgun (WGS) entry which is preliminary data.</text>
</comment>
<name>A0A4R9K0C3_9LEPT</name>
<dbReference type="Proteomes" id="UP000297693">
    <property type="component" value="Unassembled WGS sequence"/>
</dbReference>
<feature type="chain" id="PRO_5020937807" evidence="1">
    <location>
        <begin position="20"/>
        <end position="177"/>
    </location>
</feature>
<proteinExistence type="predicted"/>
<dbReference type="Pfam" id="PF04264">
    <property type="entry name" value="YceI"/>
    <property type="match status" value="1"/>
</dbReference>
<evidence type="ECO:0000313" key="3">
    <source>
        <dbReference type="EMBL" id="TGL57378.1"/>
    </source>
</evidence>
<evidence type="ECO:0000256" key="1">
    <source>
        <dbReference type="SAM" id="SignalP"/>
    </source>
</evidence>
<dbReference type="RefSeq" id="WP_135624501.1">
    <property type="nucleotide sequence ID" value="NZ_RQGD01000035.1"/>
</dbReference>
<feature type="signal peptide" evidence="1">
    <location>
        <begin position="1"/>
        <end position="19"/>
    </location>
</feature>
<dbReference type="OrthoDB" id="342400at2"/>
<dbReference type="AlphaFoldDB" id="A0A4R9K0C3"/>
<gene>
    <name evidence="3" type="ORF">EHQ58_13885</name>
</gene>
<keyword evidence="1" id="KW-0732">Signal</keyword>
<dbReference type="InterPro" id="IPR007372">
    <property type="entry name" value="Lipid/polyisoprenoid-bd_YceI"/>
</dbReference>
<protein>
    <submittedName>
        <fullName evidence="3">YceI family protein</fullName>
    </submittedName>
</protein>
<dbReference type="SMART" id="SM00867">
    <property type="entry name" value="YceI"/>
    <property type="match status" value="1"/>
</dbReference>
<organism evidence="3 4">
    <name type="scientific">Leptospira ognonensis</name>
    <dbReference type="NCBI Taxonomy" id="2484945"/>
    <lineage>
        <taxon>Bacteria</taxon>
        <taxon>Pseudomonadati</taxon>
        <taxon>Spirochaetota</taxon>
        <taxon>Spirochaetia</taxon>
        <taxon>Leptospirales</taxon>
        <taxon>Leptospiraceae</taxon>
        <taxon>Leptospira</taxon>
    </lineage>
</organism>
<sequence>MRIICLVLGLFLVSNTLVAEPTEWKVAKGKVFFKSETDLETILGEGDSVTGSLDVKTKKIKIEIGLSSIKTDNKLQTSHLHDNYFEVEKFPISTFEGEVNQIKESGDVEAVGVLQLHGVKKENVKLLGKTSKAPNGVEQISYFTINLSDYKIEIPKLVFLKVNPVIQVKVKIQWETP</sequence>
<dbReference type="PANTHER" id="PTHR34406:SF1">
    <property type="entry name" value="PROTEIN YCEI"/>
    <property type="match status" value="1"/>
</dbReference>
<evidence type="ECO:0000259" key="2">
    <source>
        <dbReference type="SMART" id="SM00867"/>
    </source>
</evidence>
<dbReference type="Gene3D" id="2.40.128.110">
    <property type="entry name" value="Lipid/polyisoprenoid-binding, YceI-like"/>
    <property type="match status" value="1"/>
</dbReference>
<dbReference type="PANTHER" id="PTHR34406">
    <property type="entry name" value="PROTEIN YCEI"/>
    <property type="match status" value="1"/>
</dbReference>